<keyword evidence="2" id="KW-1185">Reference proteome</keyword>
<accession>A0A841EAV0</accession>
<protein>
    <submittedName>
        <fullName evidence="1">Uncharacterized protein</fullName>
    </submittedName>
</protein>
<proteinExistence type="predicted"/>
<dbReference type="Proteomes" id="UP000578077">
    <property type="component" value="Unassembled WGS sequence"/>
</dbReference>
<evidence type="ECO:0000313" key="2">
    <source>
        <dbReference type="Proteomes" id="UP000578077"/>
    </source>
</evidence>
<dbReference type="EMBL" id="JACHLY010000001">
    <property type="protein sequence ID" value="MBB6000116.1"/>
    <property type="molecule type" value="Genomic_DNA"/>
</dbReference>
<gene>
    <name evidence="1" type="ORF">HNR25_003867</name>
</gene>
<dbReference type="RefSeq" id="WP_184637336.1">
    <property type="nucleotide sequence ID" value="NZ_BAABKT010000012.1"/>
</dbReference>
<comment type="caution">
    <text evidence="1">The sequence shown here is derived from an EMBL/GenBank/DDBJ whole genome shotgun (WGS) entry which is preliminary data.</text>
</comment>
<dbReference type="AlphaFoldDB" id="A0A841EAV0"/>
<reference evidence="1 2" key="1">
    <citation type="submission" date="2020-08" db="EMBL/GenBank/DDBJ databases">
        <title>Sequencing the genomes of 1000 actinobacteria strains.</title>
        <authorList>
            <person name="Klenk H.-P."/>
        </authorList>
    </citation>
    <scope>NUCLEOTIDE SEQUENCE [LARGE SCALE GENOMIC DNA]</scope>
    <source>
        <strain evidence="1 2">DSM 44593</strain>
    </source>
</reference>
<sequence>MNTSPHLCPGCGELAVADYNVFPPRMWHSDVQTWHCENCRLNLRRERTARGWSPWRPTR</sequence>
<name>A0A841EAV0_9ACTN</name>
<evidence type="ECO:0000313" key="1">
    <source>
        <dbReference type="EMBL" id="MBB6000116.1"/>
    </source>
</evidence>
<organism evidence="1 2">
    <name type="scientific">Streptomonospora salina</name>
    <dbReference type="NCBI Taxonomy" id="104205"/>
    <lineage>
        <taxon>Bacteria</taxon>
        <taxon>Bacillati</taxon>
        <taxon>Actinomycetota</taxon>
        <taxon>Actinomycetes</taxon>
        <taxon>Streptosporangiales</taxon>
        <taxon>Nocardiopsidaceae</taxon>
        <taxon>Streptomonospora</taxon>
    </lineage>
</organism>